<dbReference type="GO" id="GO:0009898">
    <property type="term" value="C:cytoplasmic side of plasma membrane"/>
    <property type="evidence" value="ECO:0007669"/>
    <property type="project" value="TreeGrafter"/>
</dbReference>
<dbReference type="Gene3D" id="3.40.50.300">
    <property type="entry name" value="P-loop containing nucleotide triphosphate hydrolases"/>
    <property type="match status" value="1"/>
</dbReference>
<dbReference type="RefSeq" id="WP_060468598.1">
    <property type="nucleotide sequence ID" value="NZ_AP025514.1"/>
</dbReference>
<proteinExistence type="predicted"/>
<comment type="caution">
    <text evidence="4">The sequence shown here is derived from an EMBL/GenBank/DDBJ whole genome shotgun (WGS) entry which is preliminary data.</text>
</comment>
<dbReference type="PANTHER" id="PTHR43384">
    <property type="entry name" value="SEPTUM SITE-DETERMINING PROTEIN MIND HOMOLOG, CHLOROPLASTIC-RELATED"/>
    <property type="match status" value="1"/>
</dbReference>
<dbReference type="PANTHER" id="PTHR43384:SF6">
    <property type="entry name" value="SEPTUM SITE-DETERMINING PROTEIN MIND HOMOLOG, CHLOROPLASTIC"/>
    <property type="match status" value="1"/>
</dbReference>
<keyword evidence="2" id="KW-0067">ATP-binding</keyword>
<dbReference type="GO" id="GO:0016887">
    <property type="term" value="F:ATP hydrolysis activity"/>
    <property type="evidence" value="ECO:0007669"/>
    <property type="project" value="TreeGrafter"/>
</dbReference>
<dbReference type="AlphaFoldDB" id="A0A109D7V2"/>
<dbReference type="Gene3D" id="3.40.50.2300">
    <property type="match status" value="1"/>
</dbReference>
<dbReference type="Proteomes" id="UP000057389">
    <property type="component" value="Unassembled WGS sequence"/>
</dbReference>
<accession>A0A109D7V2</accession>
<organism evidence="4 5">
    <name type="scientific">Vibrio toranzoniae</name>
    <dbReference type="NCBI Taxonomy" id="1194427"/>
    <lineage>
        <taxon>Bacteria</taxon>
        <taxon>Pseudomonadati</taxon>
        <taxon>Pseudomonadota</taxon>
        <taxon>Gammaproteobacteria</taxon>
        <taxon>Vibrionales</taxon>
        <taxon>Vibrionaceae</taxon>
        <taxon>Vibrio</taxon>
    </lineage>
</organism>
<protein>
    <submittedName>
        <fullName evidence="4">Type II secretion protein</fullName>
    </submittedName>
</protein>
<dbReference type="InterPro" id="IPR027417">
    <property type="entry name" value="P-loop_NTPase"/>
</dbReference>
<dbReference type="Pfam" id="PF13614">
    <property type="entry name" value="AAA_31"/>
    <property type="match status" value="1"/>
</dbReference>
<dbReference type="GO" id="GO:0051782">
    <property type="term" value="P:negative regulation of cell division"/>
    <property type="evidence" value="ECO:0007669"/>
    <property type="project" value="TreeGrafter"/>
</dbReference>
<dbReference type="InterPro" id="IPR050625">
    <property type="entry name" value="ParA/MinD_ATPase"/>
</dbReference>
<dbReference type="EMBL" id="LMXU01000022">
    <property type="protein sequence ID" value="KWU00505.1"/>
    <property type="molecule type" value="Genomic_DNA"/>
</dbReference>
<keyword evidence="5" id="KW-1185">Reference proteome</keyword>
<dbReference type="GO" id="GO:0005524">
    <property type="term" value="F:ATP binding"/>
    <property type="evidence" value="ECO:0007669"/>
    <property type="project" value="UniProtKB-KW"/>
</dbReference>
<sequence>MGEAIDILPNEDDAIRLKTNLNVWLIYNNENFHSHMRQQLKRCRNVHIESFSLLGMTEEYVKNIDAPDLIFVEASGSWAQKMVDLQSYNLQLEDHDLSLVVFGDENDNGSLKIALRLGASDFLSHDISISGLLPLLKKTAAEKIENSSYGEVFLFINTKGGMGATTLALNTAVEIATYHPDEVLLLDIDLQFGVIPEYLNITPSYSISDAIDSSNDLDEMSLGSLVNKHSSGLHVLSFKHENNADDYEHAQKIGKLLPVLRRFYRYIIIDFSRGLDHIFASAISPATKVLLVAQQTLVSVKNSNRLVRTLKFEYGLQQDAIEIIVNRYEKRQTIKLSDIEQTVGKHDIHLMPNDFKVALESANLGQPLVESKKKSSITRSIIDLSHILSPPDQEEKGWFKKIFS</sequence>
<evidence type="ECO:0000259" key="3">
    <source>
        <dbReference type="Pfam" id="PF13614"/>
    </source>
</evidence>
<dbReference type="GO" id="GO:0005829">
    <property type="term" value="C:cytosol"/>
    <property type="evidence" value="ECO:0007669"/>
    <property type="project" value="TreeGrafter"/>
</dbReference>
<evidence type="ECO:0000256" key="1">
    <source>
        <dbReference type="ARBA" id="ARBA00022741"/>
    </source>
</evidence>
<dbReference type="GeneID" id="300179270"/>
<keyword evidence="1" id="KW-0547">Nucleotide-binding</keyword>
<dbReference type="OrthoDB" id="5813333at2"/>
<evidence type="ECO:0000256" key="2">
    <source>
        <dbReference type="ARBA" id="ARBA00022840"/>
    </source>
</evidence>
<feature type="domain" description="AAA" evidence="3">
    <location>
        <begin position="152"/>
        <end position="311"/>
    </location>
</feature>
<evidence type="ECO:0000313" key="5">
    <source>
        <dbReference type="Proteomes" id="UP000057389"/>
    </source>
</evidence>
<name>A0A109D7V2_9VIBR</name>
<evidence type="ECO:0000313" key="4">
    <source>
        <dbReference type="EMBL" id="KWU00505.1"/>
    </source>
</evidence>
<dbReference type="InterPro" id="IPR025669">
    <property type="entry name" value="AAA_dom"/>
</dbReference>
<reference evidence="4 5" key="1">
    <citation type="submission" date="2015-11" db="EMBL/GenBank/DDBJ databases">
        <title>Draft WGS of Vibrio toranzoniae.</title>
        <authorList>
            <person name="Lasa A."/>
            <person name="Romalde J.L."/>
        </authorList>
    </citation>
    <scope>NUCLEOTIDE SEQUENCE [LARGE SCALE GENOMIC DNA]</scope>
    <source>
        <strain evidence="4 5">Vb 10.8</strain>
    </source>
</reference>
<gene>
    <name evidence="4" type="ORF">APQ14_10400</name>
</gene>
<dbReference type="SUPFAM" id="SSF52540">
    <property type="entry name" value="P-loop containing nucleoside triphosphate hydrolases"/>
    <property type="match status" value="1"/>
</dbReference>